<keyword evidence="2" id="KW-0285">Flavoprotein</keyword>
<dbReference type="InterPro" id="IPR006094">
    <property type="entry name" value="Oxid_FAD_bind_N"/>
</dbReference>
<dbReference type="GO" id="GO:0071949">
    <property type="term" value="F:FAD binding"/>
    <property type="evidence" value="ECO:0007669"/>
    <property type="project" value="InterPro"/>
</dbReference>
<dbReference type="InterPro" id="IPR016164">
    <property type="entry name" value="FAD-linked_Oxase-like_C"/>
</dbReference>
<name>A0A1H8FQF1_9ACTN</name>
<evidence type="ECO:0000256" key="1">
    <source>
        <dbReference type="ARBA" id="ARBA00008000"/>
    </source>
</evidence>
<dbReference type="SUPFAM" id="SSF55103">
    <property type="entry name" value="FAD-linked oxidases, C-terminal domain"/>
    <property type="match status" value="1"/>
</dbReference>
<evidence type="ECO:0000313" key="9">
    <source>
        <dbReference type="Proteomes" id="UP000198953"/>
    </source>
</evidence>
<dbReference type="PROSITE" id="PS51387">
    <property type="entry name" value="FAD_PCMH"/>
    <property type="match status" value="1"/>
</dbReference>
<dbReference type="Gene3D" id="3.30.465.10">
    <property type="match status" value="1"/>
</dbReference>
<dbReference type="Pfam" id="PF02913">
    <property type="entry name" value="FAD-oxidase_C"/>
    <property type="match status" value="1"/>
</dbReference>
<dbReference type="InterPro" id="IPR025650">
    <property type="entry name" value="Alkyl-DHAP_Synthase"/>
</dbReference>
<dbReference type="Gene3D" id="3.30.300.330">
    <property type="match status" value="1"/>
</dbReference>
<dbReference type="Proteomes" id="UP000198953">
    <property type="component" value="Unassembled WGS sequence"/>
</dbReference>
<dbReference type="RefSeq" id="WP_055502396.1">
    <property type="nucleotide sequence ID" value="NZ_BBZG01000001.1"/>
</dbReference>
<feature type="binding site" evidence="5">
    <location>
        <begin position="251"/>
        <end position="257"/>
    </location>
    <ligand>
        <name>FAD</name>
        <dbReference type="ChEBI" id="CHEBI:57692"/>
    </ligand>
</feature>
<dbReference type="PANTHER" id="PTHR46568">
    <property type="entry name" value="ALKYLDIHYDROXYACETONEPHOSPHATE SYNTHASE, PEROXISOMAL"/>
    <property type="match status" value="1"/>
</dbReference>
<evidence type="ECO:0000313" key="8">
    <source>
        <dbReference type="EMBL" id="SEN33932.1"/>
    </source>
</evidence>
<evidence type="ECO:0000256" key="5">
    <source>
        <dbReference type="PIRSR" id="PIRSR625650-3"/>
    </source>
</evidence>
<feature type="domain" description="FAD-binding PCMH-type" evidence="7">
    <location>
        <begin position="87"/>
        <end position="267"/>
    </location>
</feature>
<evidence type="ECO:0000256" key="4">
    <source>
        <dbReference type="PIRSR" id="PIRSR625650-1"/>
    </source>
</evidence>
<dbReference type="PANTHER" id="PTHR46568:SF1">
    <property type="entry name" value="ALKYLDIHYDROXYACETONEPHOSPHATE SYNTHASE, PEROXISOMAL"/>
    <property type="match status" value="1"/>
</dbReference>
<reference evidence="8 9" key="1">
    <citation type="submission" date="2016-10" db="EMBL/GenBank/DDBJ databases">
        <authorList>
            <person name="de Groot N.N."/>
        </authorList>
    </citation>
    <scope>NUCLEOTIDE SEQUENCE [LARGE SCALE GENOMIC DNA]</scope>
    <source>
        <strain evidence="8 9">DSM 43357</strain>
    </source>
</reference>
<dbReference type="OrthoDB" id="9811557at2"/>
<evidence type="ECO:0000256" key="3">
    <source>
        <dbReference type="ARBA" id="ARBA00022827"/>
    </source>
</evidence>
<dbReference type="AlphaFoldDB" id="A0A1H8FQF1"/>
<dbReference type="InterPro" id="IPR016171">
    <property type="entry name" value="Vanillyl_alc_oxidase_C-sub2"/>
</dbReference>
<organism evidence="8 9">
    <name type="scientific">Nonomuraea pusilla</name>
    <dbReference type="NCBI Taxonomy" id="46177"/>
    <lineage>
        <taxon>Bacteria</taxon>
        <taxon>Bacillati</taxon>
        <taxon>Actinomycetota</taxon>
        <taxon>Actinomycetes</taxon>
        <taxon>Streptosporangiales</taxon>
        <taxon>Streptosporangiaceae</taxon>
        <taxon>Nonomuraea</taxon>
    </lineage>
</organism>
<sequence length="520" mass="54784">MISRQTVTHPFNRGDYVVGAPTPPRWGADCPPGAGPASLQEHAVPVPEAVVAELRAVAAAVHTDRDEVILRTRDWWAGTSIGETDGNPATPDAVVVEAADEEQVAAVVRICAAHGVPLTVSAGRSNVLGAALPVFGGVVLDVCRLNRIISFDAESMIVEVQAGMFGDLFEKELQEVHGATTGHWPSAFAISTVGGWAACRGAGQLSTRYGKIEDMVVGLDVVLPDGTTASYGTYPRAAVGPDLRQLFIGSEGTLGVITRLRLRTHRLPAYASGLAYGFATFADGLDACREILQRGATPAVLRLYDAHESGTHFGEPGTNLLLVADEGDPALVDAVMAVVEEVCAARAALTLDGDAVLARWLDERMIVGKSGDGFAKGPGFVADTCEIAAPWSSLSAVYDEVVAAIEAVPGTLRASAHQSHAYTDGACLYFSLRGDVERDRRREWYRAAWDAANEVLIRHGAAISHHHGVGLLRSPYMERSLGAGFATLVAVKQALDPAGIMNPGKLGLPSRFAAGTARKG</sequence>
<evidence type="ECO:0000259" key="7">
    <source>
        <dbReference type="PROSITE" id="PS51387"/>
    </source>
</evidence>
<evidence type="ECO:0000256" key="6">
    <source>
        <dbReference type="PIRSR" id="PIRSR625650-4"/>
    </source>
</evidence>
<feature type="active site" description="Proton donor/acceptor" evidence="4">
    <location>
        <position position="429"/>
    </location>
</feature>
<keyword evidence="3 5" id="KW-0274">FAD</keyword>
<dbReference type="Gene3D" id="1.10.45.10">
    <property type="entry name" value="Vanillyl-alcohol Oxidase, Chain A, domain 4"/>
    <property type="match status" value="1"/>
</dbReference>
<keyword evidence="9" id="KW-1185">Reference proteome</keyword>
<dbReference type="SUPFAM" id="SSF56176">
    <property type="entry name" value="FAD-binding/transporter-associated domain-like"/>
    <property type="match status" value="1"/>
</dbReference>
<feature type="site" description="Important for enzyme activity" evidence="6">
    <location>
        <position position="302"/>
    </location>
</feature>
<dbReference type="InterPro" id="IPR004113">
    <property type="entry name" value="FAD-bd_oxidored_4_C"/>
</dbReference>
<dbReference type="InterPro" id="IPR016169">
    <property type="entry name" value="FAD-bd_PCMH_sub2"/>
</dbReference>
<accession>A0A1H8FQF1</accession>
<dbReference type="GO" id="GO:0008609">
    <property type="term" value="F:alkylglycerone-phosphate synthase activity"/>
    <property type="evidence" value="ECO:0007669"/>
    <property type="project" value="InterPro"/>
</dbReference>
<comment type="similarity">
    <text evidence="1">Belongs to the FAD-binding oxidoreductase/transferase type 4 family.</text>
</comment>
<evidence type="ECO:0000256" key="2">
    <source>
        <dbReference type="ARBA" id="ARBA00022630"/>
    </source>
</evidence>
<protein>
    <submittedName>
        <fullName evidence="8">Alkyldihydroxyacetonephosphate synthase</fullName>
    </submittedName>
</protein>
<comment type="cofactor">
    <cofactor evidence="5">
        <name>FAD</name>
        <dbReference type="ChEBI" id="CHEBI:57692"/>
    </cofactor>
</comment>
<dbReference type="STRING" id="46177.SAMN05660976_07312"/>
<proteinExistence type="inferred from homology"/>
<dbReference type="GO" id="GO:0008610">
    <property type="term" value="P:lipid biosynthetic process"/>
    <property type="evidence" value="ECO:0007669"/>
    <property type="project" value="InterPro"/>
</dbReference>
<dbReference type="EMBL" id="FOBF01000025">
    <property type="protein sequence ID" value="SEN33932.1"/>
    <property type="molecule type" value="Genomic_DNA"/>
</dbReference>
<dbReference type="Pfam" id="PF01565">
    <property type="entry name" value="FAD_binding_4"/>
    <property type="match status" value="1"/>
</dbReference>
<dbReference type="InterPro" id="IPR036318">
    <property type="entry name" value="FAD-bd_PCMH-like_sf"/>
</dbReference>
<dbReference type="InterPro" id="IPR016166">
    <property type="entry name" value="FAD-bd_PCMH"/>
</dbReference>
<gene>
    <name evidence="8" type="ORF">SAMN05660976_07312</name>
</gene>